<comment type="similarity">
    <text evidence="1">Belongs to the iron-sulfur cluster assembly SufBD family.</text>
</comment>
<feature type="coiled-coil region" evidence="2">
    <location>
        <begin position="8"/>
        <end position="35"/>
    </location>
</feature>
<organism evidence="5 6">
    <name type="scientific">Rhodoplanes tepidamans</name>
    <name type="common">Rhodoplanes cryptolactis</name>
    <dbReference type="NCBI Taxonomy" id="200616"/>
    <lineage>
        <taxon>Bacteria</taxon>
        <taxon>Pseudomonadati</taxon>
        <taxon>Pseudomonadota</taxon>
        <taxon>Alphaproteobacteria</taxon>
        <taxon>Hyphomicrobiales</taxon>
        <taxon>Nitrobacteraceae</taxon>
        <taxon>Rhodoplanes</taxon>
    </lineage>
</organism>
<dbReference type="InterPro" id="IPR011542">
    <property type="entry name" value="SUF_FeS_clus_asmbl_SufD"/>
</dbReference>
<reference evidence="5" key="2">
    <citation type="submission" date="2023-02" db="EMBL/GenBank/DDBJ databases">
        <authorList>
            <person name="Rayyan A."/>
            <person name="Meyer T."/>
            <person name="Kyndt J.A."/>
        </authorList>
    </citation>
    <scope>NUCLEOTIDE SEQUENCE</scope>
    <source>
        <strain evidence="5">DSM 9987</strain>
    </source>
</reference>
<dbReference type="Pfam" id="PF01458">
    <property type="entry name" value="SUFBD_core"/>
    <property type="match status" value="1"/>
</dbReference>
<dbReference type="InterPro" id="IPR000825">
    <property type="entry name" value="SUF_FeS_clus_asmbl_SufBD_core"/>
</dbReference>
<dbReference type="PANTHER" id="PTHR43575">
    <property type="entry name" value="PROTEIN ABCI7, CHLOROPLASTIC"/>
    <property type="match status" value="1"/>
</dbReference>
<keyword evidence="2" id="KW-0175">Coiled coil</keyword>
<comment type="caution">
    <text evidence="5">The sequence shown here is derived from an EMBL/GenBank/DDBJ whole genome shotgun (WGS) entry which is preliminary data.</text>
</comment>
<feature type="domain" description="SUF system FeS cluster assembly SufBD core" evidence="3">
    <location>
        <begin position="233"/>
        <end position="459"/>
    </location>
</feature>
<dbReference type="Pfam" id="PF19295">
    <property type="entry name" value="SufBD_N"/>
    <property type="match status" value="1"/>
</dbReference>
<dbReference type="InterPro" id="IPR045595">
    <property type="entry name" value="SufBD_N"/>
</dbReference>
<dbReference type="PANTHER" id="PTHR43575:SF1">
    <property type="entry name" value="PROTEIN ABCI7, CHLOROPLASTIC"/>
    <property type="match status" value="1"/>
</dbReference>
<evidence type="ECO:0000259" key="3">
    <source>
        <dbReference type="Pfam" id="PF01458"/>
    </source>
</evidence>
<keyword evidence="6" id="KW-1185">Reference proteome</keyword>
<dbReference type="Proteomes" id="UP001165652">
    <property type="component" value="Unassembled WGS sequence"/>
</dbReference>
<feature type="domain" description="SUF system FeS cluster assembly SufBD N-terminal" evidence="4">
    <location>
        <begin position="76"/>
        <end position="222"/>
    </location>
</feature>
<name>A0ABT5J7D3_RHOTP</name>
<dbReference type="NCBIfam" id="TIGR01981">
    <property type="entry name" value="sufD"/>
    <property type="match status" value="1"/>
</dbReference>
<dbReference type="EMBL" id="JAQQLI010000008">
    <property type="protein sequence ID" value="MDC7785565.1"/>
    <property type="molecule type" value="Genomic_DNA"/>
</dbReference>
<sequence length="488" mass="51808">MAHLNVQLANLSVRVDRIDARLDRVERRLGLIEARAPDRIPDDQTMTRPTIAKTDAEQAIAATWTDVKDRLPGPAPLAARREAAFRRFEAAGLPSRRVEEWKYTDLRALMRDAKPLAQPPGEIGKVRARAAGAVLAGVDVRRVVIADGVLLKELSDLDGLEPGLVVGSLADALTRGDSEVTSRLGAQSPAEKDVAFALNTAFMGDGVVIRVSPGVKIARPIHLVFCFTGPVPATVFTRSLLSVGAGAAVTLVESHEGPDGLDYQVNTALEIVAADGAEIDHVKIGLEGGSALHVSTLTAALGRHVQMRDLTVALGGAAVRNQAFVRCDGTGTTVGLHGATMLRGRQHADATLVVDHAIGGCVSREIFKGVLDGESRSVFQGKTIVRPDAQKTDGKMASHALLLSETAEADHKPELEIFADDVVCGHGATAGALDDDLLFYLMARGIPKKEAETLLIQSFVGEAIDTVTNEGIRDALTAAATRWLEARE</sequence>
<evidence type="ECO:0000313" key="5">
    <source>
        <dbReference type="EMBL" id="MDC7785565.1"/>
    </source>
</evidence>
<dbReference type="SUPFAM" id="SSF101960">
    <property type="entry name" value="Stabilizer of iron transporter SufD"/>
    <property type="match status" value="1"/>
</dbReference>
<gene>
    <name evidence="5" type="primary">sufD</name>
    <name evidence="5" type="ORF">PQJ73_07710</name>
</gene>
<evidence type="ECO:0000256" key="1">
    <source>
        <dbReference type="ARBA" id="ARBA00043967"/>
    </source>
</evidence>
<evidence type="ECO:0000256" key="2">
    <source>
        <dbReference type="SAM" id="Coils"/>
    </source>
</evidence>
<evidence type="ECO:0000259" key="4">
    <source>
        <dbReference type="Pfam" id="PF19295"/>
    </source>
</evidence>
<dbReference type="InterPro" id="IPR037284">
    <property type="entry name" value="SUF_FeS_clus_asmbl_SufBD_sf"/>
</dbReference>
<evidence type="ECO:0000313" key="6">
    <source>
        <dbReference type="Proteomes" id="UP001165652"/>
    </source>
</evidence>
<accession>A0ABT5J7D3</accession>
<protein>
    <submittedName>
        <fullName evidence="5">Fe-S cluster assembly protein SufD</fullName>
    </submittedName>
</protein>
<dbReference type="InterPro" id="IPR055346">
    <property type="entry name" value="Fe-S_cluster_assembly_SufBD"/>
</dbReference>
<reference evidence="5" key="1">
    <citation type="journal article" date="2023" name="Microbiol Resour">
        <title>Genome Sequences of Rhodoplanes serenus and Two Thermotolerant Strains, Rhodoplanes tepidamans and 'Rhodoplanes cryptolactis,' Further Refine the Genus.</title>
        <authorList>
            <person name="Rayyan A.A."/>
            <person name="Kyndt J.A."/>
        </authorList>
    </citation>
    <scope>NUCLEOTIDE SEQUENCE</scope>
    <source>
        <strain evidence="5">DSM 9987</strain>
    </source>
</reference>
<proteinExistence type="inferred from homology"/>